<name>A0A9W9JML6_9EURO</name>
<comment type="caution">
    <text evidence="1">The sequence shown here is derived from an EMBL/GenBank/DDBJ whole genome shotgun (WGS) entry which is preliminary data.</text>
</comment>
<protein>
    <submittedName>
        <fullName evidence="1">Uncharacterized protein</fullName>
    </submittedName>
</protein>
<gene>
    <name evidence="1" type="ORF">N7472_004957</name>
</gene>
<dbReference type="AlphaFoldDB" id="A0A9W9JML6"/>
<dbReference type="OrthoDB" id="3531591at2759"/>
<organism evidence="1 2">
    <name type="scientific">Penicillium cf. griseofulvum</name>
    <dbReference type="NCBI Taxonomy" id="2972120"/>
    <lineage>
        <taxon>Eukaryota</taxon>
        <taxon>Fungi</taxon>
        <taxon>Dikarya</taxon>
        <taxon>Ascomycota</taxon>
        <taxon>Pezizomycotina</taxon>
        <taxon>Eurotiomycetes</taxon>
        <taxon>Eurotiomycetidae</taxon>
        <taxon>Eurotiales</taxon>
        <taxon>Aspergillaceae</taxon>
        <taxon>Penicillium</taxon>
    </lineage>
</organism>
<keyword evidence="2" id="KW-1185">Reference proteome</keyword>
<accession>A0A9W9JML6</accession>
<sequence length="179" mass="19759">MYGLQIKELEIRVTQQSIGDLTGRVWLGQPILAEILKISDVAWNSASNSWLSGEEAVVGRHEPSLAQFGGFPDLHPGAEAMRNKSILVTILPKDNNFFSEGGFLGVFAGMIRYSRARNITYGVPGPKEDLWLDYSTVAGILNRAISPFEELIMAALRKEQYLLHCSTACAERGFRKGGE</sequence>
<dbReference type="EMBL" id="JAPQKP010000003">
    <property type="protein sequence ID" value="KAJ5199753.1"/>
    <property type="molecule type" value="Genomic_DNA"/>
</dbReference>
<evidence type="ECO:0000313" key="1">
    <source>
        <dbReference type="EMBL" id="KAJ5199753.1"/>
    </source>
</evidence>
<dbReference type="Proteomes" id="UP001150879">
    <property type="component" value="Unassembled WGS sequence"/>
</dbReference>
<evidence type="ECO:0000313" key="2">
    <source>
        <dbReference type="Proteomes" id="UP001150879"/>
    </source>
</evidence>
<proteinExistence type="predicted"/>
<reference evidence="1" key="2">
    <citation type="journal article" date="2023" name="IMA Fungus">
        <title>Comparative genomic study of the Penicillium genus elucidates a diverse pangenome and 15 lateral gene transfer events.</title>
        <authorList>
            <person name="Petersen C."/>
            <person name="Sorensen T."/>
            <person name="Nielsen M.R."/>
            <person name="Sondergaard T.E."/>
            <person name="Sorensen J.L."/>
            <person name="Fitzpatrick D.A."/>
            <person name="Frisvad J.C."/>
            <person name="Nielsen K.L."/>
        </authorList>
    </citation>
    <scope>NUCLEOTIDE SEQUENCE</scope>
    <source>
        <strain evidence="1">IBT 16849</strain>
    </source>
</reference>
<reference evidence="1" key="1">
    <citation type="submission" date="2022-11" db="EMBL/GenBank/DDBJ databases">
        <authorList>
            <person name="Petersen C."/>
        </authorList>
    </citation>
    <scope>NUCLEOTIDE SEQUENCE</scope>
    <source>
        <strain evidence="1">IBT 16849</strain>
    </source>
</reference>